<dbReference type="Proteomes" id="UP000464671">
    <property type="component" value="Segment"/>
</dbReference>
<proteinExistence type="predicted"/>
<name>A0A6B9LVD1_9CAUD</name>
<gene>
    <name evidence="1" type="ORF">tant81_gp038</name>
</gene>
<accession>A0A6B9LVD1</accession>
<evidence type="ECO:0000313" key="1">
    <source>
        <dbReference type="EMBL" id="QHB40969.1"/>
    </source>
</evidence>
<keyword evidence="2" id="KW-1185">Reference proteome</keyword>
<sequence>MKIQHIQRVGFFYLYNIKIFCINLSRLQRDSGRETFKNINLNFIYYGL</sequence>
<protein>
    <submittedName>
        <fullName evidence="1">Uncharacterized protein</fullName>
    </submittedName>
</protein>
<organism evidence="1 2">
    <name type="scientific">Flavobacterium phage vB_FspS_tant8-1</name>
    <dbReference type="NCBI Taxonomy" id="2686278"/>
    <lineage>
        <taxon>Viruses</taxon>
        <taxon>Duplodnaviria</taxon>
        <taxon>Heunggongvirae</taxon>
        <taxon>Uroviricota</taxon>
        <taxon>Caudoviricetes</taxon>
        <taxon>Tantvirus</taxon>
        <taxon>Tantvirus tant</taxon>
    </lineage>
</organism>
<evidence type="ECO:0000313" key="2">
    <source>
        <dbReference type="Proteomes" id="UP000464671"/>
    </source>
</evidence>
<reference evidence="1 2" key="1">
    <citation type="journal article" date="2020" name="Viruses">
        <title>Diversity and Host Interactions Among Virulent and Temperate Baltic Sea Flavobacterium Phages.</title>
        <authorList>
            <person name="Nilsson E."/>
            <person name="Bayfield O.W."/>
            <person name="Lundin D."/>
            <person name="Antson A.A."/>
            <person name="Holmfeldt K."/>
        </authorList>
    </citation>
    <scope>NUCLEOTIDE SEQUENCE [LARGE SCALE GENOMIC DNA]</scope>
</reference>
<dbReference type="EMBL" id="MN812239">
    <property type="protein sequence ID" value="QHB40969.1"/>
    <property type="molecule type" value="Genomic_DNA"/>
</dbReference>